<evidence type="ECO:0000313" key="2">
    <source>
        <dbReference type="Proteomes" id="UP000789405"/>
    </source>
</evidence>
<proteinExistence type="predicted"/>
<evidence type="ECO:0000313" key="1">
    <source>
        <dbReference type="EMBL" id="CAG8661568.1"/>
    </source>
</evidence>
<keyword evidence="2" id="KW-1185">Reference proteome</keyword>
<dbReference type="OrthoDB" id="2398155at2759"/>
<accession>A0A9N9E662</accession>
<gene>
    <name evidence="1" type="ORF">DERYTH_LOCUS10743</name>
</gene>
<organism evidence="1 2">
    <name type="scientific">Dentiscutata erythropus</name>
    <dbReference type="NCBI Taxonomy" id="1348616"/>
    <lineage>
        <taxon>Eukaryota</taxon>
        <taxon>Fungi</taxon>
        <taxon>Fungi incertae sedis</taxon>
        <taxon>Mucoromycota</taxon>
        <taxon>Glomeromycotina</taxon>
        <taxon>Glomeromycetes</taxon>
        <taxon>Diversisporales</taxon>
        <taxon>Gigasporaceae</taxon>
        <taxon>Dentiscutata</taxon>
    </lineage>
</organism>
<protein>
    <submittedName>
        <fullName evidence="1">11184_t:CDS:1</fullName>
    </submittedName>
</protein>
<name>A0A9N9E662_9GLOM</name>
<sequence>PSKVLAMCQIRAKIYQDETNANIDYARECFYSNSILNNQLDEMEIENLEEANDDADLYEIEEDDSDNILNSLLTIFVENLDDIICQQVNDLEHPAEDNSAKWNLYDLFVSDIEIPDYFNML</sequence>
<comment type="caution">
    <text evidence="1">The sequence shown here is derived from an EMBL/GenBank/DDBJ whole genome shotgun (WGS) entry which is preliminary data.</text>
</comment>
<feature type="non-terminal residue" evidence="1">
    <location>
        <position position="1"/>
    </location>
</feature>
<dbReference type="AlphaFoldDB" id="A0A9N9E662"/>
<reference evidence="1" key="1">
    <citation type="submission" date="2021-06" db="EMBL/GenBank/DDBJ databases">
        <authorList>
            <person name="Kallberg Y."/>
            <person name="Tangrot J."/>
            <person name="Rosling A."/>
        </authorList>
    </citation>
    <scope>NUCLEOTIDE SEQUENCE</scope>
    <source>
        <strain evidence="1">MA453B</strain>
    </source>
</reference>
<dbReference type="EMBL" id="CAJVPY010006378">
    <property type="protein sequence ID" value="CAG8661568.1"/>
    <property type="molecule type" value="Genomic_DNA"/>
</dbReference>
<dbReference type="Proteomes" id="UP000789405">
    <property type="component" value="Unassembled WGS sequence"/>
</dbReference>